<dbReference type="GO" id="GO:0015095">
    <property type="term" value="F:magnesium ion transmembrane transporter activity"/>
    <property type="evidence" value="ECO:0007669"/>
    <property type="project" value="InterPro"/>
</dbReference>
<protein>
    <recommendedName>
        <fullName evidence="9">DUF803-domain-containing protein</fullName>
    </recommendedName>
</protein>
<feature type="transmembrane region" description="Helical" evidence="6">
    <location>
        <begin position="140"/>
        <end position="159"/>
    </location>
</feature>
<feature type="transmembrane region" description="Helical" evidence="6">
    <location>
        <begin position="333"/>
        <end position="354"/>
    </location>
</feature>
<keyword evidence="4 6" id="KW-0472">Membrane</keyword>
<keyword evidence="3 6" id="KW-1133">Transmembrane helix</keyword>
<dbReference type="AlphaFoldDB" id="M5G5S1"/>
<evidence type="ECO:0008006" key="9">
    <source>
        <dbReference type="Google" id="ProtNLM"/>
    </source>
</evidence>
<feature type="transmembrane region" description="Helical" evidence="6">
    <location>
        <begin position="78"/>
        <end position="96"/>
    </location>
</feature>
<dbReference type="GeneID" id="63683106"/>
<feature type="transmembrane region" description="Helical" evidence="6">
    <location>
        <begin position="360"/>
        <end position="382"/>
    </location>
</feature>
<dbReference type="EMBL" id="JH795858">
    <property type="protein sequence ID" value="EJU04064.1"/>
    <property type="molecule type" value="Genomic_DNA"/>
</dbReference>
<evidence type="ECO:0000256" key="5">
    <source>
        <dbReference type="SAM" id="MobiDB-lite"/>
    </source>
</evidence>
<accession>M5G5S1</accession>
<sequence>MDPTTTSTFSPSPSASPLPDSGIPVSVGNGLNPAVSFLIGALIILGASAMNAAGLNITKLDHVRTASTPKHARRSSCLRPLWALGMSLYILSQLLGSTLALRYLRAEYVAPLGATSLIFNFLFASWLVGTPVTKTDIRGTVTVIIGVIGIVVFGSIHSPELSDSVDLPLLKYYWSRATWWGYFLLMGLGTLFTYCWSSMLQSALQAKEDLELPTPAHSTKLLAWFERGPMRYVGGVIRTLSGIWRNLQRKVDRVADASDDKFLNWVLAMGWSCCGGALAGGCLVFAKATVNLLATRGSFLSPASLFTLLLLILTAVTQIVCLNRGLEAWDSTLVVPVFYGIYTSSGFLDSLMFFHETPYFQMWVLVAIFLSIGVLVAGVILLSTKKPDKARTAPRGIPATERERQRDRIRSAARSGEESVALRSGELDQDGRPQQGEVMWELGSVSDEEEDTFTARSSAKRPNGAGEGKGLMAPEEEEDGDGRSTRAFSIRTARSGDAPVVDVPVRPVAEEQPVYNAWAEETGRRE</sequence>
<comment type="subcellular location">
    <subcellularLocation>
        <location evidence="1">Membrane</location>
        <topology evidence="1">Multi-pass membrane protein</topology>
    </subcellularLocation>
</comment>
<dbReference type="Pfam" id="PF05653">
    <property type="entry name" value="Mg_trans_NIPA"/>
    <property type="match status" value="1"/>
</dbReference>
<reference evidence="7 8" key="1">
    <citation type="journal article" date="2012" name="Science">
        <title>The Paleozoic origin of enzymatic lignin decomposition reconstructed from 31 fungal genomes.</title>
        <authorList>
            <person name="Floudas D."/>
            <person name="Binder M."/>
            <person name="Riley R."/>
            <person name="Barry K."/>
            <person name="Blanchette R.A."/>
            <person name="Henrissat B."/>
            <person name="Martinez A.T."/>
            <person name="Otillar R."/>
            <person name="Spatafora J.W."/>
            <person name="Yadav J.S."/>
            <person name="Aerts A."/>
            <person name="Benoit I."/>
            <person name="Boyd A."/>
            <person name="Carlson A."/>
            <person name="Copeland A."/>
            <person name="Coutinho P.M."/>
            <person name="de Vries R.P."/>
            <person name="Ferreira P."/>
            <person name="Findley K."/>
            <person name="Foster B."/>
            <person name="Gaskell J."/>
            <person name="Glotzer D."/>
            <person name="Gorecki P."/>
            <person name="Heitman J."/>
            <person name="Hesse C."/>
            <person name="Hori C."/>
            <person name="Igarashi K."/>
            <person name="Jurgens J.A."/>
            <person name="Kallen N."/>
            <person name="Kersten P."/>
            <person name="Kohler A."/>
            <person name="Kuees U."/>
            <person name="Kumar T.K.A."/>
            <person name="Kuo A."/>
            <person name="LaButti K."/>
            <person name="Larrondo L.F."/>
            <person name="Lindquist E."/>
            <person name="Ling A."/>
            <person name="Lombard V."/>
            <person name="Lucas S."/>
            <person name="Lundell T."/>
            <person name="Martin R."/>
            <person name="McLaughlin D.J."/>
            <person name="Morgenstern I."/>
            <person name="Morin E."/>
            <person name="Murat C."/>
            <person name="Nagy L.G."/>
            <person name="Nolan M."/>
            <person name="Ohm R.A."/>
            <person name="Patyshakuliyeva A."/>
            <person name="Rokas A."/>
            <person name="Ruiz-Duenas F.J."/>
            <person name="Sabat G."/>
            <person name="Salamov A."/>
            <person name="Samejima M."/>
            <person name="Schmutz J."/>
            <person name="Slot J.C."/>
            <person name="St John F."/>
            <person name="Stenlid J."/>
            <person name="Sun H."/>
            <person name="Sun S."/>
            <person name="Syed K."/>
            <person name="Tsang A."/>
            <person name="Wiebenga A."/>
            <person name="Young D."/>
            <person name="Pisabarro A."/>
            <person name="Eastwood D.C."/>
            <person name="Martin F."/>
            <person name="Cullen D."/>
            <person name="Grigoriev I.V."/>
            <person name="Hibbett D.S."/>
        </authorList>
    </citation>
    <scope>NUCLEOTIDE SEQUENCE [LARGE SCALE GENOMIC DNA]</scope>
    <source>
        <strain evidence="7 8">DJM-731 SS1</strain>
    </source>
</reference>
<dbReference type="PANTHER" id="PTHR12570">
    <property type="match status" value="1"/>
</dbReference>
<evidence type="ECO:0000256" key="2">
    <source>
        <dbReference type="ARBA" id="ARBA00022692"/>
    </source>
</evidence>
<dbReference type="SUPFAM" id="SSF103481">
    <property type="entry name" value="Multidrug resistance efflux transporter EmrE"/>
    <property type="match status" value="1"/>
</dbReference>
<dbReference type="PANTHER" id="PTHR12570:SF82">
    <property type="entry name" value="NIPA-LIKE PROTEIN 3"/>
    <property type="match status" value="1"/>
</dbReference>
<dbReference type="OMA" id="LWTRGNW"/>
<proteinExistence type="predicted"/>
<dbReference type="HOGENOM" id="CLU_033925_0_0_1"/>
<dbReference type="GO" id="GO:0016020">
    <property type="term" value="C:membrane"/>
    <property type="evidence" value="ECO:0007669"/>
    <property type="project" value="UniProtKB-SubCell"/>
</dbReference>
<feature type="transmembrane region" description="Helical" evidence="6">
    <location>
        <begin position="179"/>
        <end position="197"/>
    </location>
</feature>
<name>M5G5S1_DACPD</name>
<dbReference type="InterPro" id="IPR037185">
    <property type="entry name" value="EmrE-like"/>
</dbReference>
<feature type="region of interest" description="Disordered" evidence="5">
    <location>
        <begin position="389"/>
        <end position="526"/>
    </location>
</feature>
<dbReference type="InterPro" id="IPR008521">
    <property type="entry name" value="Mg_trans_NIPA"/>
</dbReference>
<keyword evidence="8" id="KW-1185">Reference proteome</keyword>
<feature type="transmembrane region" description="Helical" evidence="6">
    <location>
        <begin position="34"/>
        <end position="57"/>
    </location>
</feature>
<evidence type="ECO:0000313" key="7">
    <source>
        <dbReference type="EMBL" id="EJU04064.1"/>
    </source>
</evidence>
<feature type="transmembrane region" description="Helical" evidence="6">
    <location>
        <begin position="298"/>
        <end position="321"/>
    </location>
</feature>
<evidence type="ECO:0000256" key="1">
    <source>
        <dbReference type="ARBA" id="ARBA00004141"/>
    </source>
</evidence>
<feature type="transmembrane region" description="Helical" evidence="6">
    <location>
        <begin position="262"/>
        <end position="286"/>
    </location>
</feature>
<organism evidence="7 8">
    <name type="scientific">Dacryopinax primogenitus (strain DJM 731)</name>
    <name type="common">Brown rot fungus</name>
    <dbReference type="NCBI Taxonomy" id="1858805"/>
    <lineage>
        <taxon>Eukaryota</taxon>
        <taxon>Fungi</taxon>
        <taxon>Dikarya</taxon>
        <taxon>Basidiomycota</taxon>
        <taxon>Agaricomycotina</taxon>
        <taxon>Dacrymycetes</taxon>
        <taxon>Dacrymycetales</taxon>
        <taxon>Dacrymycetaceae</taxon>
        <taxon>Dacryopinax</taxon>
    </lineage>
</organism>
<feature type="compositionally biased region" description="Low complexity" evidence="5">
    <location>
        <begin position="497"/>
        <end position="507"/>
    </location>
</feature>
<evidence type="ECO:0000256" key="4">
    <source>
        <dbReference type="ARBA" id="ARBA00023136"/>
    </source>
</evidence>
<feature type="compositionally biased region" description="Basic and acidic residues" evidence="5">
    <location>
        <begin position="400"/>
        <end position="410"/>
    </location>
</feature>
<dbReference type="Proteomes" id="UP000030653">
    <property type="component" value="Unassembled WGS sequence"/>
</dbReference>
<evidence type="ECO:0000256" key="6">
    <source>
        <dbReference type="SAM" id="Phobius"/>
    </source>
</evidence>
<dbReference type="RefSeq" id="XP_040630958.1">
    <property type="nucleotide sequence ID" value="XM_040768044.1"/>
</dbReference>
<evidence type="ECO:0000313" key="8">
    <source>
        <dbReference type="Proteomes" id="UP000030653"/>
    </source>
</evidence>
<gene>
    <name evidence="7" type="ORF">DACRYDRAFT_105129</name>
</gene>
<feature type="transmembrane region" description="Helical" evidence="6">
    <location>
        <begin position="108"/>
        <end position="128"/>
    </location>
</feature>
<keyword evidence="2 6" id="KW-0812">Transmembrane</keyword>
<dbReference type="OrthoDB" id="165382at2759"/>
<evidence type="ECO:0000256" key="3">
    <source>
        <dbReference type="ARBA" id="ARBA00022989"/>
    </source>
</evidence>